<proteinExistence type="predicted"/>
<dbReference type="EMBL" id="UESZ01000004">
    <property type="protein sequence ID" value="SSA59153.1"/>
    <property type="molecule type" value="Genomic_DNA"/>
</dbReference>
<gene>
    <name evidence="1" type="ORF">SAMN04489750_3973</name>
</gene>
<evidence type="ECO:0008006" key="3">
    <source>
        <dbReference type="Google" id="ProtNLM"/>
    </source>
</evidence>
<dbReference type="Proteomes" id="UP000250028">
    <property type="component" value="Unassembled WGS sequence"/>
</dbReference>
<reference evidence="2" key="1">
    <citation type="submission" date="2016-10" db="EMBL/GenBank/DDBJ databases">
        <authorList>
            <person name="Varghese N."/>
            <person name="Submissions S."/>
        </authorList>
    </citation>
    <scope>NUCLEOTIDE SEQUENCE [LARGE SCALE GENOMIC DNA]</scope>
    <source>
        <strain evidence="2">DSM 22951</strain>
    </source>
</reference>
<accession>A0A2Y9BN46</accession>
<keyword evidence="2" id="KW-1185">Reference proteome</keyword>
<name>A0A2Y9BN46_9MICO</name>
<protein>
    <recommendedName>
        <fullName evidence="3">Molecular chaperone DnaJ</fullName>
    </recommendedName>
</protein>
<dbReference type="Gene3D" id="6.20.20.10">
    <property type="match status" value="1"/>
</dbReference>
<sequence length="55" mass="5730">MTDTDVCTHTTRCDCPECAPCPWCNGTGAVPERDPEVRAKADLPCDQCGGSGSAT</sequence>
<dbReference type="AlphaFoldDB" id="A0A2Y9BN46"/>
<evidence type="ECO:0000313" key="2">
    <source>
        <dbReference type="Proteomes" id="UP000250028"/>
    </source>
</evidence>
<evidence type="ECO:0000313" key="1">
    <source>
        <dbReference type="EMBL" id="SSA59153.1"/>
    </source>
</evidence>
<organism evidence="1 2">
    <name type="scientific">Branchiibius hedensis</name>
    <dbReference type="NCBI Taxonomy" id="672460"/>
    <lineage>
        <taxon>Bacteria</taxon>
        <taxon>Bacillati</taxon>
        <taxon>Actinomycetota</taxon>
        <taxon>Actinomycetes</taxon>
        <taxon>Micrococcales</taxon>
        <taxon>Dermacoccaceae</taxon>
        <taxon>Branchiibius</taxon>
    </lineage>
</organism>